<dbReference type="Pfam" id="PF14476">
    <property type="entry name" value="Chloroplast_duf"/>
    <property type="match status" value="1"/>
</dbReference>
<keyword evidence="2" id="KW-1185">Reference proteome</keyword>
<dbReference type="OrthoDB" id="1897643at2759"/>
<evidence type="ECO:0000313" key="1">
    <source>
        <dbReference type="EMBL" id="URE24119.1"/>
    </source>
</evidence>
<dbReference type="InterPro" id="IPR027949">
    <property type="entry name" value="Chloroplast_duf"/>
</dbReference>
<dbReference type="AlphaFoldDB" id="A0A9E7GYB5"/>
<organism evidence="1 2">
    <name type="scientific">Musa troglodytarum</name>
    <name type="common">fe'i banana</name>
    <dbReference type="NCBI Taxonomy" id="320322"/>
    <lineage>
        <taxon>Eukaryota</taxon>
        <taxon>Viridiplantae</taxon>
        <taxon>Streptophyta</taxon>
        <taxon>Embryophyta</taxon>
        <taxon>Tracheophyta</taxon>
        <taxon>Spermatophyta</taxon>
        <taxon>Magnoliopsida</taxon>
        <taxon>Liliopsida</taxon>
        <taxon>Zingiberales</taxon>
        <taxon>Musaceae</taxon>
        <taxon>Musa</taxon>
    </lineage>
</organism>
<dbReference type="PANTHER" id="PTHR33358">
    <property type="entry name" value="F-BOX PROTEIN WITH A DOMAIN PROTEIN"/>
    <property type="match status" value="1"/>
</dbReference>
<dbReference type="Proteomes" id="UP001055439">
    <property type="component" value="Chromosome 8"/>
</dbReference>
<dbReference type="PANTHER" id="PTHR33358:SF12">
    <property type="entry name" value="F-BOX PROTEIN WITH A DOMAIN PROTEIN"/>
    <property type="match status" value="1"/>
</dbReference>
<accession>A0A9E7GYB5</accession>
<sequence>MAALQIQILKPSSSSSHRRFHASLYPSNFRAKSFYHQKLSKKITVEDLILRREHTATTEAPTQTVPGNEDNDLVVSELLAIAEAVADRANMHAIIGAQRDDWNHLLTNSINSITLIGSLLAGISSIPVGEATPQLLPLKVASVLLFSTATGMMLIVNKVQPSQLAE</sequence>
<dbReference type="EMBL" id="CP097510">
    <property type="protein sequence ID" value="URE24119.1"/>
    <property type="molecule type" value="Genomic_DNA"/>
</dbReference>
<protein>
    <submittedName>
        <fullName evidence="1">F-box protein</fullName>
    </submittedName>
</protein>
<evidence type="ECO:0000313" key="2">
    <source>
        <dbReference type="Proteomes" id="UP001055439"/>
    </source>
</evidence>
<proteinExistence type="predicted"/>
<reference evidence="1" key="1">
    <citation type="submission" date="2022-05" db="EMBL/GenBank/DDBJ databases">
        <title>The Musa troglodytarum L. genome provides insights into the mechanism of non-climacteric behaviour and enrichment of carotenoids.</title>
        <authorList>
            <person name="Wang J."/>
        </authorList>
    </citation>
    <scope>NUCLEOTIDE SEQUENCE</scope>
    <source>
        <tissue evidence="1">Leaf</tissue>
    </source>
</reference>
<gene>
    <name evidence="1" type="ORF">MUK42_12086</name>
</gene>
<name>A0A9E7GYB5_9LILI</name>